<accession>A0A1D1XMH7</accession>
<feature type="compositionally biased region" description="Basic residues" evidence="3">
    <location>
        <begin position="76"/>
        <end position="85"/>
    </location>
</feature>
<feature type="compositionally biased region" description="Basic and acidic residues" evidence="3">
    <location>
        <begin position="86"/>
        <end position="95"/>
    </location>
</feature>
<dbReference type="GO" id="GO:0009873">
    <property type="term" value="P:ethylene-activated signaling pathway"/>
    <property type="evidence" value="ECO:0007669"/>
    <property type="project" value="UniProtKB-KW"/>
</dbReference>
<name>A0A1D1XMH7_9ARAE</name>
<evidence type="ECO:0000256" key="1">
    <source>
        <dbReference type="ARBA" id="ARBA00022745"/>
    </source>
</evidence>
<comment type="similarity">
    <text evidence="2">Belongs to the AP2/ERF transcription factor family. ERF subfamily.</text>
</comment>
<dbReference type="AlphaFoldDB" id="A0A1D1XMH7"/>
<gene>
    <name evidence="4" type="primary">ERF010_1</name>
    <name evidence="4" type="ORF">g.36407</name>
</gene>
<evidence type="ECO:0000256" key="3">
    <source>
        <dbReference type="SAM" id="MobiDB-lite"/>
    </source>
</evidence>
<protein>
    <submittedName>
        <fullName evidence="4">Ethylene-responsive transcription factor ERF010</fullName>
    </submittedName>
</protein>
<reference evidence="4" key="1">
    <citation type="submission" date="2015-07" db="EMBL/GenBank/DDBJ databases">
        <title>Transcriptome Assembly of Anthurium amnicola.</title>
        <authorList>
            <person name="Suzuki J."/>
        </authorList>
    </citation>
    <scope>NUCLEOTIDE SEQUENCE</scope>
</reference>
<dbReference type="EMBL" id="GDJX01024353">
    <property type="protein sequence ID" value="JAT43583.1"/>
    <property type="molecule type" value="Transcribed_RNA"/>
</dbReference>
<sequence length="117" mass="13105">VFYLRGRTARLNFPDELPPEGDADGDEGAARRARCGGEVLSAALIRQKATEVGARVDALHTGLSTHHQQRQQRLQDHHRRPHNIRQRQEGPREPPARVPKNPDLNQQPSPEGSDDEV</sequence>
<dbReference type="PANTHER" id="PTHR31729">
    <property type="entry name" value="ETHYLENE-RESPONSIVE TRANSCRIPTION FACTOR RAP2-1-RELATED"/>
    <property type="match status" value="1"/>
</dbReference>
<evidence type="ECO:0000256" key="2">
    <source>
        <dbReference type="ARBA" id="ARBA00024343"/>
    </source>
</evidence>
<proteinExistence type="inferred from homology"/>
<feature type="region of interest" description="Disordered" evidence="3">
    <location>
        <begin position="63"/>
        <end position="117"/>
    </location>
</feature>
<keyword evidence="1" id="KW-0936">Ethylene signaling pathway</keyword>
<organism evidence="4">
    <name type="scientific">Anthurium amnicola</name>
    <dbReference type="NCBI Taxonomy" id="1678845"/>
    <lineage>
        <taxon>Eukaryota</taxon>
        <taxon>Viridiplantae</taxon>
        <taxon>Streptophyta</taxon>
        <taxon>Embryophyta</taxon>
        <taxon>Tracheophyta</taxon>
        <taxon>Spermatophyta</taxon>
        <taxon>Magnoliopsida</taxon>
        <taxon>Liliopsida</taxon>
        <taxon>Araceae</taxon>
        <taxon>Pothoideae</taxon>
        <taxon>Potheae</taxon>
        <taxon>Anthurium</taxon>
    </lineage>
</organism>
<feature type="non-terminal residue" evidence="4">
    <location>
        <position position="1"/>
    </location>
</feature>
<dbReference type="PANTHER" id="PTHR31729:SF2">
    <property type="entry name" value="ETHYLENE-RESPONSIVE TRANSCRIPTION FACTOR RAP2-1-RELATED"/>
    <property type="match status" value="1"/>
</dbReference>
<evidence type="ECO:0000313" key="4">
    <source>
        <dbReference type="EMBL" id="JAT43583.1"/>
    </source>
</evidence>